<dbReference type="Proteomes" id="UP001159427">
    <property type="component" value="Unassembled WGS sequence"/>
</dbReference>
<keyword evidence="2" id="KW-0732">Signal</keyword>
<comment type="caution">
    <text evidence="4">The sequence shown here is derived from an EMBL/GenBank/DDBJ whole genome shotgun (WGS) entry which is preliminary data.</text>
</comment>
<gene>
    <name evidence="4" type="ORF">PEVE_00011609</name>
</gene>
<sequence>QEFKVLLLCFSVFVVATSAASVCKCEDKKQSVSKYKVKVKDGDKEFEEEIEIDTKDQTETYRIPKTDSGNAGEVDVVYDFKKNLTMQRLSAAKACFLSKFTENMPKPSDLVKLLDQKSATTTIAKNETNSEYEVVSTVTDRSDLSDEMASLCAKLPIYRVKKTTPLTLSVKRKCSTLLA</sequence>
<dbReference type="EMBL" id="CALNXI010001841">
    <property type="protein sequence ID" value="CAH3178130.1"/>
    <property type="molecule type" value="Genomic_DNA"/>
</dbReference>
<protein>
    <recommendedName>
        <fullName evidence="3">BRICHOS domain-containing protein</fullName>
    </recommendedName>
</protein>
<evidence type="ECO:0000256" key="2">
    <source>
        <dbReference type="SAM" id="SignalP"/>
    </source>
</evidence>
<organism evidence="4 5">
    <name type="scientific">Porites evermanni</name>
    <dbReference type="NCBI Taxonomy" id="104178"/>
    <lineage>
        <taxon>Eukaryota</taxon>
        <taxon>Metazoa</taxon>
        <taxon>Cnidaria</taxon>
        <taxon>Anthozoa</taxon>
        <taxon>Hexacorallia</taxon>
        <taxon>Scleractinia</taxon>
        <taxon>Fungiina</taxon>
        <taxon>Poritidae</taxon>
        <taxon>Porites</taxon>
    </lineage>
</organism>
<dbReference type="InterPro" id="IPR007084">
    <property type="entry name" value="BRICHOS_dom"/>
</dbReference>
<feature type="signal peptide" evidence="2">
    <location>
        <begin position="1"/>
        <end position="19"/>
    </location>
</feature>
<feature type="domain" description="BRICHOS" evidence="3">
    <location>
        <begin position="68"/>
        <end position="160"/>
    </location>
</feature>
<dbReference type="PROSITE" id="PS50869">
    <property type="entry name" value="BRICHOS"/>
    <property type="match status" value="1"/>
</dbReference>
<evidence type="ECO:0000256" key="1">
    <source>
        <dbReference type="ARBA" id="ARBA00023157"/>
    </source>
</evidence>
<proteinExistence type="predicted"/>
<name>A0ABN8RFE7_9CNID</name>
<evidence type="ECO:0000259" key="3">
    <source>
        <dbReference type="PROSITE" id="PS50869"/>
    </source>
</evidence>
<keyword evidence="1" id="KW-1015">Disulfide bond</keyword>
<feature type="chain" id="PRO_5046689221" description="BRICHOS domain-containing protein" evidence="2">
    <location>
        <begin position="20"/>
        <end position="179"/>
    </location>
</feature>
<dbReference type="InterPro" id="IPR051772">
    <property type="entry name" value="Gastrokine"/>
</dbReference>
<feature type="non-terminal residue" evidence="4">
    <location>
        <position position="1"/>
    </location>
</feature>
<evidence type="ECO:0000313" key="5">
    <source>
        <dbReference type="Proteomes" id="UP001159427"/>
    </source>
</evidence>
<evidence type="ECO:0000313" key="4">
    <source>
        <dbReference type="EMBL" id="CAH3178130.1"/>
    </source>
</evidence>
<dbReference type="Gene3D" id="3.30.390.150">
    <property type="match status" value="1"/>
</dbReference>
<keyword evidence="5" id="KW-1185">Reference proteome</keyword>
<accession>A0ABN8RFE7</accession>
<dbReference type="PANTHER" id="PTHR16483">
    <property type="entry name" value="GASTROKINE 1"/>
    <property type="match status" value="1"/>
</dbReference>
<reference evidence="4 5" key="1">
    <citation type="submission" date="2022-05" db="EMBL/GenBank/DDBJ databases">
        <authorList>
            <consortium name="Genoscope - CEA"/>
            <person name="William W."/>
        </authorList>
    </citation>
    <scope>NUCLEOTIDE SEQUENCE [LARGE SCALE GENOMIC DNA]</scope>
</reference>
<dbReference type="SMART" id="SM01039">
    <property type="entry name" value="BRICHOS"/>
    <property type="match status" value="1"/>
</dbReference>
<dbReference type="Pfam" id="PF04089">
    <property type="entry name" value="BRICHOS"/>
    <property type="match status" value="1"/>
</dbReference>
<feature type="non-terminal residue" evidence="4">
    <location>
        <position position="179"/>
    </location>
</feature>